<dbReference type="KEGG" id="vg:29059377"/>
<feature type="coiled-coil region" evidence="1">
    <location>
        <begin position="114"/>
        <end position="141"/>
    </location>
</feature>
<dbReference type="GeneID" id="29059377"/>
<dbReference type="EMBL" id="KX078569">
    <property type="protein sequence ID" value="ANM46471.1"/>
    <property type="molecule type" value="Genomic_DNA"/>
</dbReference>
<name>A0A192YC82_9CAUD</name>
<sequence>MGIFKNIKSFFSTKVNTAVKNGLTKEDQYTKAATIIIDKIHELQQVDARSGAEIERLERKIREHEHRAGQISGEIRIMKREDRVVPDAKYLLALQNTKIAEALKQRVEDTKTVVKNITTTVIELDDKLEEIKANLEFIRNSKESLAMGIELPEDVTSTTNLAIADVNKLMMEVDTFIGGTNPVDVTSSDLAMFKDSFK</sequence>
<evidence type="ECO:0000313" key="3">
    <source>
        <dbReference type="Proteomes" id="UP000203816"/>
    </source>
</evidence>
<protein>
    <submittedName>
        <fullName evidence="2">Uncharacterized protein</fullName>
    </submittedName>
</protein>
<keyword evidence="1" id="KW-0175">Coiled coil</keyword>
<organism evidence="2 3">
    <name type="scientific">Morganella phage vB_MmoM_MP1</name>
    <dbReference type="NCBI Taxonomy" id="1852628"/>
    <lineage>
        <taxon>Viruses</taxon>
        <taxon>Duplodnaviria</taxon>
        <taxon>Heunggongvirae</taxon>
        <taxon>Uroviricota</taxon>
        <taxon>Caudoviricetes</taxon>
        <taxon>Pantevenvirales</taxon>
        <taxon>Straboviridae</taxon>
        <taxon>Gualtarvirus</taxon>
        <taxon>Gualtarvirus mp1</taxon>
    </lineage>
</organism>
<reference evidence="2 3" key="1">
    <citation type="submission" date="2016-04" db="EMBL/GenBank/DDBJ databases">
        <title>Comparative genomics of Morganella phages MP1 and MP2 define new clades among the T4 and T7-like Viruses.</title>
        <authorList>
            <person name="Pinto G."/>
            <person name="Oliveira A."/>
            <person name="Malgorzata L."/>
            <person name="Kropinski A."/>
            <person name="Azeredo J."/>
        </authorList>
    </citation>
    <scope>NUCLEOTIDE SEQUENCE [LARGE SCALE GENOMIC DNA]</scope>
</reference>
<proteinExistence type="predicted"/>
<accession>A0A192YC82</accession>
<dbReference type="Proteomes" id="UP000203816">
    <property type="component" value="Segment"/>
</dbReference>
<dbReference type="RefSeq" id="YP_009279971.1">
    <property type="nucleotide sequence ID" value="NC_031020.1"/>
</dbReference>
<dbReference type="OrthoDB" id="10694at10239"/>
<evidence type="ECO:0000256" key="1">
    <source>
        <dbReference type="SAM" id="Coils"/>
    </source>
</evidence>
<keyword evidence="3" id="KW-1185">Reference proteome</keyword>
<gene>
    <name evidence="2" type="ORF">MP1_gp0113</name>
</gene>
<evidence type="ECO:0000313" key="2">
    <source>
        <dbReference type="EMBL" id="ANM46471.1"/>
    </source>
</evidence>